<feature type="binding site" evidence="12">
    <location>
        <position position="283"/>
    </location>
    <ligand>
        <name>ATP</name>
        <dbReference type="ChEBI" id="CHEBI:30616"/>
    </ligand>
</feature>
<reference evidence="15 16" key="1">
    <citation type="journal article" date="2015" name="Proc. Natl. Acad. Sci. U.S.A.">
        <title>The resurrection genome of Boea hygrometrica: A blueprint for survival of dehydration.</title>
        <authorList>
            <person name="Xiao L."/>
            <person name="Yang G."/>
            <person name="Zhang L."/>
            <person name="Yang X."/>
            <person name="Zhao S."/>
            <person name="Ji Z."/>
            <person name="Zhou Q."/>
            <person name="Hu M."/>
            <person name="Wang Y."/>
            <person name="Chen M."/>
            <person name="Xu Y."/>
            <person name="Jin H."/>
            <person name="Xiao X."/>
            <person name="Hu G."/>
            <person name="Bao F."/>
            <person name="Hu Y."/>
            <person name="Wan P."/>
            <person name="Li L."/>
            <person name="Deng X."/>
            <person name="Kuang T."/>
            <person name="Xiang C."/>
            <person name="Zhu J.K."/>
            <person name="Oliver M.J."/>
            <person name="He Y."/>
        </authorList>
    </citation>
    <scope>NUCLEOTIDE SEQUENCE [LARGE SCALE GENOMIC DNA]</scope>
    <source>
        <strain evidence="16">cv. XS01</strain>
    </source>
</reference>
<dbReference type="SUPFAM" id="SSF56112">
    <property type="entry name" value="Protein kinase-like (PK-like)"/>
    <property type="match status" value="1"/>
</dbReference>
<dbReference type="InterPro" id="IPR017441">
    <property type="entry name" value="Protein_kinase_ATP_BS"/>
</dbReference>
<evidence type="ECO:0000313" key="15">
    <source>
        <dbReference type="EMBL" id="KZV21720.1"/>
    </source>
</evidence>
<dbReference type="InterPro" id="IPR011009">
    <property type="entry name" value="Kinase-like_dom_sf"/>
</dbReference>
<evidence type="ECO:0000256" key="2">
    <source>
        <dbReference type="ARBA" id="ARBA00012513"/>
    </source>
</evidence>
<evidence type="ECO:0000256" key="13">
    <source>
        <dbReference type="SAM" id="Phobius"/>
    </source>
</evidence>
<dbReference type="InterPro" id="IPR000719">
    <property type="entry name" value="Prot_kinase_dom"/>
</dbReference>
<keyword evidence="8 12" id="KW-0067">ATP-binding</keyword>
<comment type="catalytic activity">
    <reaction evidence="11">
        <text>L-seryl-[protein] + ATP = O-phospho-L-seryl-[protein] + ADP + H(+)</text>
        <dbReference type="Rhea" id="RHEA:17989"/>
        <dbReference type="Rhea" id="RHEA-COMP:9863"/>
        <dbReference type="Rhea" id="RHEA-COMP:11604"/>
        <dbReference type="ChEBI" id="CHEBI:15378"/>
        <dbReference type="ChEBI" id="CHEBI:29999"/>
        <dbReference type="ChEBI" id="CHEBI:30616"/>
        <dbReference type="ChEBI" id="CHEBI:83421"/>
        <dbReference type="ChEBI" id="CHEBI:456216"/>
        <dbReference type="EC" id="2.7.11.1"/>
    </reaction>
</comment>
<accession>A0A2Z7AKR6</accession>
<dbReference type="InterPro" id="IPR001245">
    <property type="entry name" value="Ser-Thr/Tyr_kinase_cat_dom"/>
</dbReference>
<keyword evidence="3" id="KW-0723">Serine/threonine-protein kinase</keyword>
<keyword evidence="16" id="KW-1185">Reference proteome</keyword>
<keyword evidence="7 15" id="KW-0418">Kinase</keyword>
<protein>
    <recommendedName>
        <fullName evidence="2">non-specific serine/threonine protein kinase</fullName>
        <ecNumber evidence="2">2.7.11.1</ecNumber>
    </recommendedName>
</protein>
<evidence type="ECO:0000256" key="11">
    <source>
        <dbReference type="ARBA" id="ARBA00048679"/>
    </source>
</evidence>
<feature type="transmembrane region" description="Helical" evidence="13">
    <location>
        <begin position="185"/>
        <end position="207"/>
    </location>
</feature>
<keyword evidence="6 12" id="KW-0547">Nucleotide-binding</keyword>
<evidence type="ECO:0000256" key="8">
    <source>
        <dbReference type="ARBA" id="ARBA00022840"/>
    </source>
</evidence>
<evidence type="ECO:0000256" key="7">
    <source>
        <dbReference type="ARBA" id="ARBA00022777"/>
    </source>
</evidence>
<dbReference type="PROSITE" id="PS00108">
    <property type="entry name" value="PROTEIN_KINASE_ST"/>
    <property type="match status" value="1"/>
</dbReference>
<keyword evidence="5" id="KW-0732">Signal</keyword>
<sequence length="509" mass="57408">MIRHPFRVPSLDNPECGLPEFDISCDDNKPVIRINDNELIVKDVFYENKSLLLSVSEVYDVGNKCPVPRHNFSLDRTSFSYGPSTDDLFFFYGCATPYAQQTYKVDCASNGSRHSFAVFHVEIVEHMNYSIESCQALVNTPVEADDIRTLLNMSYVDILKKGFVLQWQEPGDCKGCQRNGRRLNLGLKIGIGVGAAAVTALTMWAIFCAYHHRLRKQQSSLSSIPHQSSELIDFEKSAGVHVFSYEELEEATQSFDPQRELGDGGYGAVYKGVLRDGRVVAVKRLYENNLKRVEQFMNEVEILTRMRHQNLVSLYGCTSRFGRELLLVYEYIPNGTLADHLHGQHVKAGSLPWAARLNIAIETASALAYLHASDVIHRDVKSSNILLDNNLRVKVTDKSDVYSFGVVLVELISSKAAVDITRDRDEINLSSMAINKMRNAQLHHLVDETLGFESDHGVRTMVNAVAELALLCLQNGREMRPCMKDVVNILLEIQSRDVMDIPADEEEWR</sequence>
<dbReference type="Gene3D" id="3.30.200.20">
    <property type="entry name" value="Phosphorylase Kinase, domain 1"/>
    <property type="match status" value="1"/>
</dbReference>
<evidence type="ECO:0000256" key="12">
    <source>
        <dbReference type="PROSITE-ProRule" id="PRU10141"/>
    </source>
</evidence>
<evidence type="ECO:0000256" key="3">
    <source>
        <dbReference type="ARBA" id="ARBA00022527"/>
    </source>
</evidence>
<dbReference type="AlphaFoldDB" id="A0A2Z7AKR6"/>
<dbReference type="Pfam" id="PF07714">
    <property type="entry name" value="PK_Tyr_Ser-Thr"/>
    <property type="match status" value="1"/>
</dbReference>
<keyword evidence="9" id="KW-0325">Glycoprotein</keyword>
<keyword evidence="13" id="KW-0472">Membrane</keyword>
<evidence type="ECO:0000256" key="5">
    <source>
        <dbReference type="ARBA" id="ARBA00022729"/>
    </source>
</evidence>
<dbReference type="PROSITE" id="PS00107">
    <property type="entry name" value="PROTEIN_KINASE_ATP"/>
    <property type="match status" value="1"/>
</dbReference>
<evidence type="ECO:0000256" key="4">
    <source>
        <dbReference type="ARBA" id="ARBA00022679"/>
    </source>
</evidence>
<dbReference type="OrthoDB" id="4062651at2759"/>
<keyword evidence="13" id="KW-0812">Transmembrane</keyword>
<dbReference type="InterPro" id="IPR008271">
    <property type="entry name" value="Ser/Thr_kinase_AS"/>
</dbReference>
<dbReference type="Pfam" id="PF14380">
    <property type="entry name" value="WAK_assoc"/>
    <property type="match status" value="1"/>
</dbReference>
<dbReference type="GO" id="GO:0005524">
    <property type="term" value="F:ATP binding"/>
    <property type="evidence" value="ECO:0007669"/>
    <property type="project" value="UniProtKB-UniRule"/>
</dbReference>
<evidence type="ECO:0000259" key="14">
    <source>
        <dbReference type="PROSITE" id="PS50011"/>
    </source>
</evidence>
<comment type="subcellular location">
    <subcellularLocation>
        <location evidence="1">Membrane</location>
        <topology evidence="1">Single-pass membrane protein</topology>
    </subcellularLocation>
</comment>
<evidence type="ECO:0000256" key="6">
    <source>
        <dbReference type="ARBA" id="ARBA00022741"/>
    </source>
</evidence>
<dbReference type="InterPro" id="IPR025287">
    <property type="entry name" value="WAK_GUB"/>
</dbReference>
<comment type="catalytic activity">
    <reaction evidence="10">
        <text>L-threonyl-[protein] + ATP = O-phospho-L-threonyl-[protein] + ADP + H(+)</text>
        <dbReference type="Rhea" id="RHEA:46608"/>
        <dbReference type="Rhea" id="RHEA-COMP:11060"/>
        <dbReference type="Rhea" id="RHEA-COMP:11605"/>
        <dbReference type="ChEBI" id="CHEBI:15378"/>
        <dbReference type="ChEBI" id="CHEBI:30013"/>
        <dbReference type="ChEBI" id="CHEBI:30616"/>
        <dbReference type="ChEBI" id="CHEBI:61977"/>
        <dbReference type="ChEBI" id="CHEBI:456216"/>
        <dbReference type="EC" id="2.7.11.1"/>
    </reaction>
</comment>
<evidence type="ECO:0000256" key="9">
    <source>
        <dbReference type="ARBA" id="ARBA00023180"/>
    </source>
</evidence>
<organism evidence="15 16">
    <name type="scientific">Dorcoceras hygrometricum</name>
    <dbReference type="NCBI Taxonomy" id="472368"/>
    <lineage>
        <taxon>Eukaryota</taxon>
        <taxon>Viridiplantae</taxon>
        <taxon>Streptophyta</taxon>
        <taxon>Embryophyta</taxon>
        <taxon>Tracheophyta</taxon>
        <taxon>Spermatophyta</taxon>
        <taxon>Magnoliopsida</taxon>
        <taxon>eudicotyledons</taxon>
        <taxon>Gunneridae</taxon>
        <taxon>Pentapetalae</taxon>
        <taxon>asterids</taxon>
        <taxon>lamiids</taxon>
        <taxon>Lamiales</taxon>
        <taxon>Gesneriaceae</taxon>
        <taxon>Didymocarpoideae</taxon>
        <taxon>Trichosporeae</taxon>
        <taxon>Loxocarpinae</taxon>
        <taxon>Dorcoceras</taxon>
    </lineage>
</organism>
<evidence type="ECO:0000256" key="10">
    <source>
        <dbReference type="ARBA" id="ARBA00047899"/>
    </source>
</evidence>
<feature type="domain" description="Protein kinase" evidence="14">
    <location>
        <begin position="255"/>
        <end position="509"/>
    </location>
</feature>
<dbReference type="Gene3D" id="1.10.510.10">
    <property type="entry name" value="Transferase(Phosphotransferase) domain 1"/>
    <property type="match status" value="2"/>
</dbReference>
<keyword evidence="13" id="KW-1133">Transmembrane helix</keyword>
<dbReference type="InterPro" id="IPR032872">
    <property type="entry name" value="WAK_assoc_C"/>
</dbReference>
<name>A0A2Z7AKR6_9LAMI</name>
<dbReference type="Pfam" id="PF13947">
    <property type="entry name" value="GUB_WAK_bind"/>
    <property type="match status" value="1"/>
</dbReference>
<dbReference type="Proteomes" id="UP000250235">
    <property type="component" value="Unassembled WGS sequence"/>
</dbReference>
<dbReference type="PANTHER" id="PTHR46008">
    <property type="entry name" value="LEAF RUST 10 DISEASE-RESISTANCE LOCUS RECEPTOR-LIKE PROTEIN KINASE-LIKE 1.4"/>
    <property type="match status" value="1"/>
</dbReference>
<dbReference type="GO" id="GO:0004674">
    <property type="term" value="F:protein serine/threonine kinase activity"/>
    <property type="evidence" value="ECO:0007669"/>
    <property type="project" value="UniProtKB-KW"/>
</dbReference>
<evidence type="ECO:0000256" key="1">
    <source>
        <dbReference type="ARBA" id="ARBA00004167"/>
    </source>
</evidence>
<dbReference type="PANTHER" id="PTHR46008:SF2">
    <property type="entry name" value="LEAF RUST 10 DISEASE-RESISTANCE LOCUS RECEPTOR-LIKE PROTEIN KINASE-LIKE 1.4"/>
    <property type="match status" value="1"/>
</dbReference>
<gene>
    <name evidence="15" type="ORF">F511_02878</name>
</gene>
<keyword evidence="4" id="KW-0808">Transferase</keyword>
<dbReference type="EC" id="2.7.11.1" evidence="2"/>
<dbReference type="PROSITE" id="PS50011">
    <property type="entry name" value="PROTEIN_KINASE_DOM"/>
    <property type="match status" value="1"/>
</dbReference>
<dbReference type="SMART" id="SM00220">
    <property type="entry name" value="S_TKc"/>
    <property type="match status" value="1"/>
</dbReference>
<dbReference type="GO" id="GO:0016020">
    <property type="term" value="C:membrane"/>
    <property type="evidence" value="ECO:0007669"/>
    <property type="project" value="UniProtKB-SubCell"/>
</dbReference>
<dbReference type="FunFam" id="3.30.200.20:FF:000214">
    <property type="entry name" value="WAK1-OsWAK receptor-like cytoplasmic kinase (OsWAK-RLCK)"/>
    <property type="match status" value="1"/>
</dbReference>
<proteinExistence type="predicted"/>
<dbReference type="EMBL" id="KV014877">
    <property type="protein sequence ID" value="KZV21720.1"/>
    <property type="molecule type" value="Genomic_DNA"/>
</dbReference>
<evidence type="ECO:0000313" key="16">
    <source>
        <dbReference type="Proteomes" id="UP000250235"/>
    </source>
</evidence>
<dbReference type="GO" id="GO:0030247">
    <property type="term" value="F:polysaccharide binding"/>
    <property type="evidence" value="ECO:0007669"/>
    <property type="project" value="InterPro"/>
</dbReference>